<gene>
    <name evidence="1" type="ORF">HYC85_029955</name>
</gene>
<protein>
    <submittedName>
        <fullName evidence="1">Uncharacterized protein</fullName>
    </submittedName>
</protein>
<dbReference type="AlphaFoldDB" id="A0A7J7G380"/>
<organism evidence="1 2">
    <name type="scientific">Camellia sinensis</name>
    <name type="common">Tea plant</name>
    <name type="synonym">Thea sinensis</name>
    <dbReference type="NCBI Taxonomy" id="4442"/>
    <lineage>
        <taxon>Eukaryota</taxon>
        <taxon>Viridiplantae</taxon>
        <taxon>Streptophyta</taxon>
        <taxon>Embryophyta</taxon>
        <taxon>Tracheophyta</taxon>
        <taxon>Spermatophyta</taxon>
        <taxon>Magnoliopsida</taxon>
        <taxon>eudicotyledons</taxon>
        <taxon>Gunneridae</taxon>
        <taxon>Pentapetalae</taxon>
        <taxon>asterids</taxon>
        <taxon>Ericales</taxon>
        <taxon>Theaceae</taxon>
        <taxon>Camellia</taxon>
    </lineage>
</organism>
<dbReference type="Proteomes" id="UP000593564">
    <property type="component" value="Unassembled WGS sequence"/>
</dbReference>
<reference evidence="1 2" key="2">
    <citation type="submission" date="2020-07" db="EMBL/GenBank/DDBJ databases">
        <title>Genome assembly of wild tea tree DASZ reveals pedigree and selection history of tea varieties.</title>
        <authorList>
            <person name="Zhang W."/>
        </authorList>
    </citation>
    <scope>NUCLEOTIDE SEQUENCE [LARGE SCALE GENOMIC DNA]</scope>
    <source>
        <strain evidence="2">cv. G240</strain>
        <tissue evidence="1">Leaf</tissue>
    </source>
</reference>
<name>A0A7J7G380_CAMSI</name>
<dbReference type="EMBL" id="JACBKZ010000014">
    <property type="protein sequence ID" value="KAF5933784.1"/>
    <property type="molecule type" value="Genomic_DNA"/>
</dbReference>
<evidence type="ECO:0000313" key="2">
    <source>
        <dbReference type="Proteomes" id="UP000593564"/>
    </source>
</evidence>
<accession>A0A7J7G380</accession>
<evidence type="ECO:0000313" key="1">
    <source>
        <dbReference type="EMBL" id="KAF5933784.1"/>
    </source>
</evidence>
<proteinExistence type="predicted"/>
<reference evidence="2" key="1">
    <citation type="journal article" date="2020" name="Nat. Commun.">
        <title>Genome assembly of wild tea tree DASZ reveals pedigree and selection history of tea varieties.</title>
        <authorList>
            <person name="Zhang W."/>
            <person name="Zhang Y."/>
            <person name="Qiu H."/>
            <person name="Guo Y."/>
            <person name="Wan H."/>
            <person name="Zhang X."/>
            <person name="Scossa F."/>
            <person name="Alseekh S."/>
            <person name="Zhang Q."/>
            <person name="Wang P."/>
            <person name="Xu L."/>
            <person name="Schmidt M.H."/>
            <person name="Jia X."/>
            <person name="Li D."/>
            <person name="Zhu A."/>
            <person name="Guo F."/>
            <person name="Chen W."/>
            <person name="Ni D."/>
            <person name="Usadel B."/>
            <person name="Fernie A.R."/>
            <person name="Wen W."/>
        </authorList>
    </citation>
    <scope>NUCLEOTIDE SEQUENCE [LARGE SCALE GENOMIC DNA]</scope>
    <source>
        <strain evidence="2">cv. G240</strain>
    </source>
</reference>
<keyword evidence="2" id="KW-1185">Reference proteome</keyword>
<sequence>MPGMLGYELLKKVKMLRRRSSGVHAETFPTIKCEEVEMSHDEIQGRLYMGREVSEDNSFMFATSLTMSGIELLERVVLRWIPWNLSLKLCWILEWLIVVDSTLALWIQRCTRQFRSEDGAGRGT</sequence>
<comment type="caution">
    <text evidence="1">The sequence shown here is derived from an EMBL/GenBank/DDBJ whole genome shotgun (WGS) entry which is preliminary data.</text>
</comment>